<evidence type="ECO:0000256" key="1">
    <source>
        <dbReference type="SAM" id="MobiDB-lite"/>
    </source>
</evidence>
<dbReference type="PANTHER" id="PTHR35910:SF1">
    <property type="entry name" value="2EXR DOMAIN-CONTAINING PROTEIN"/>
    <property type="match status" value="1"/>
</dbReference>
<dbReference type="Proteomes" id="UP001480595">
    <property type="component" value="Unassembled WGS sequence"/>
</dbReference>
<dbReference type="InterPro" id="IPR045518">
    <property type="entry name" value="2EXR"/>
</dbReference>
<dbReference type="RefSeq" id="XP_066717625.1">
    <property type="nucleotide sequence ID" value="XM_066858356.1"/>
</dbReference>
<evidence type="ECO:0000313" key="4">
    <source>
        <dbReference type="Proteomes" id="UP001480595"/>
    </source>
</evidence>
<gene>
    <name evidence="3" type="ORF">PG994_006947</name>
</gene>
<proteinExistence type="predicted"/>
<dbReference type="EMBL" id="JAQQWL010000006">
    <property type="protein sequence ID" value="KAK8070331.1"/>
    <property type="molecule type" value="Genomic_DNA"/>
</dbReference>
<accession>A0ABR1VGG5</accession>
<name>A0ABR1VGG5_9PEZI</name>
<sequence>MSTFHPFPRLPLELRQSIWAMALTPRAVVVGDSWTGQKRGPPPPLLEACREARSFLLAHGYYIKAFVDPKSGQYQYVNFTVDTVHLYQYDLDKYPREAPQIQWLAVGGRDSESFTRNHSLHLRTMSALKLVTIIHQESGPGDNEWWSGWDTLMETYYFRDDPKPFDVRILGPPDVEVPEITRHNYLHVEREQRRKLWAEHPDLYESDHEVSDTDDELDTPGRFRLGWRHVRGCKCPSRQPGAMTAAESVLGPGDTRDLALNGPGPSH</sequence>
<protein>
    <recommendedName>
        <fullName evidence="2">2EXR domain-containing protein</fullName>
    </recommendedName>
</protein>
<reference evidence="3 4" key="1">
    <citation type="submission" date="2023-01" db="EMBL/GenBank/DDBJ databases">
        <title>Analysis of 21 Apiospora genomes using comparative genomics revels a genus with tremendous synthesis potential of carbohydrate active enzymes and secondary metabolites.</title>
        <authorList>
            <person name="Sorensen T."/>
        </authorList>
    </citation>
    <scope>NUCLEOTIDE SEQUENCE [LARGE SCALE GENOMIC DNA]</scope>
    <source>
        <strain evidence="3 4">CBS 135458</strain>
    </source>
</reference>
<organism evidence="3 4">
    <name type="scientific">Apiospora phragmitis</name>
    <dbReference type="NCBI Taxonomy" id="2905665"/>
    <lineage>
        <taxon>Eukaryota</taxon>
        <taxon>Fungi</taxon>
        <taxon>Dikarya</taxon>
        <taxon>Ascomycota</taxon>
        <taxon>Pezizomycotina</taxon>
        <taxon>Sordariomycetes</taxon>
        <taxon>Xylariomycetidae</taxon>
        <taxon>Amphisphaeriales</taxon>
        <taxon>Apiosporaceae</taxon>
        <taxon>Apiospora</taxon>
    </lineage>
</organism>
<comment type="caution">
    <text evidence="3">The sequence shown here is derived from an EMBL/GenBank/DDBJ whole genome shotgun (WGS) entry which is preliminary data.</text>
</comment>
<evidence type="ECO:0000259" key="2">
    <source>
        <dbReference type="Pfam" id="PF20150"/>
    </source>
</evidence>
<evidence type="ECO:0000313" key="3">
    <source>
        <dbReference type="EMBL" id="KAK8070331.1"/>
    </source>
</evidence>
<dbReference type="PANTHER" id="PTHR35910">
    <property type="entry name" value="2EXR DOMAIN-CONTAINING PROTEIN"/>
    <property type="match status" value="1"/>
</dbReference>
<feature type="domain" description="2EXR" evidence="2">
    <location>
        <begin position="4"/>
        <end position="84"/>
    </location>
</feature>
<dbReference type="Pfam" id="PF20150">
    <property type="entry name" value="2EXR"/>
    <property type="match status" value="1"/>
</dbReference>
<keyword evidence="4" id="KW-1185">Reference proteome</keyword>
<dbReference type="GeneID" id="92091419"/>
<feature type="region of interest" description="Disordered" evidence="1">
    <location>
        <begin position="238"/>
        <end position="267"/>
    </location>
</feature>